<dbReference type="SUPFAM" id="SSF51445">
    <property type="entry name" value="(Trans)glycosidases"/>
    <property type="match status" value="1"/>
</dbReference>
<dbReference type="eggNOG" id="COG0457">
    <property type="taxonomic scope" value="Bacteria"/>
</dbReference>
<dbReference type="AlphaFoldDB" id="F2JIH7"/>
<proteinExistence type="predicted"/>
<dbReference type="EMBL" id="CP002582">
    <property type="protein sequence ID" value="ADZ84343.1"/>
    <property type="molecule type" value="Genomic_DNA"/>
</dbReference>
<evidence type="ECO:0000313" key="1">
    <source>
        <dbReference type="EMBL" id="ADZ84343.1"/>
    </source>
</evidence>
<dbReference type="RefSeq" id="WP_013657636.1">
    <property type="nucleotide sequence ID" value="NC_015275.1"/>
</dbReference>
<organism evidence="1 2">
    <name type="scientific">Cellulosilyticum lentocellum (strain ATCC 49066 / DSM 5427 / NCIMB 11756 / RHM5)</name>
    <name type="common">Clostridium lentocellum</name>
    <dbReference type="NCBI Taxonomy" id="642492"/>
    <lineage>
        <taxon>Bacteria</taxon>
        <taxon>Bacillati</taxon>
        <taxon>Bacillota</taxon>
        <taxon>Clostridia</taxon>
        <taxon>Lachnospirales</taxon>
        <taxon>Cellulosilyticaceae</taxon>
        <taxon>Cellulosilyticum</taxon>
    </lineage>
</organism>
<name>F2JIH7_CELLD</name>
<gene>
    <name evidence="1" type="ordered locus">Clole_2642</name>
</gene>
<evidence type="ECO:0000313" key="2">
    <source>
        <dbReference type="Proteomes" id="UP000008467"/>
    </source>
</evidence>
<keyword evidence="2" id="KW-1185">Reference proteome</keyword>
<dbReference type="HOGENOM" id="CLU_022070_0_0_9"/>
<dbReference type="KEGG" id="cle:Clole_2642"/>
<protein>
    <recommendedName>
        <fullName evidence="3">Family 2 glycosyl transferase</fullName>
    </recommendedName>
</protein>
<evidence type="ECO:0008006" key="3">
    <source>
        <dbReference type="Google" id="ProtNLM"/>
    </source>
</evidence>
<dbReference type="STRING" id="642492.Clole_2642"/>
<dbReference type="Proteomes" id="UP000008467">
    <property type="component" value="Chromosome"/>
</dbReference>
<dbReference type="InterPro" id="IPR017853">
    <property type="entry name" value="GH"/>
</dbReference>
<reference evidence="1 2" key="1">
    <citation type="journal article" date="2011" name="J. Bacteriol.">
        <title>Complete genome sequence of the cellulose-degrading bacterium Cellulosilyticum lentocellum.</title>
        <authorList>
            <consortium name="US DOE Joint Genome Institute"/>
            <person name="Miller D.A."/>
            <person name="Suen G."/>
            <person name="Bruce D."/>
            <person name="Copeland A."/>
            <person name="Cheng J.F."/>
            <person name="Detter C."/>
            <person name="Goodwin L.A."/>
            <person name="Han C.S."/>
            <person name="Hauser L.J."/>
            <person name="Land M.L."/>
            <person name="Lapidus A."/>
            <person name="Lucas S."/>
            <person name="Meincke L."/>
            <person name="Pitluck S."/>
            <person name="Tapia R."/>
            <person name="Teshima H."/>
            <person name="Woyke T."/>
            <person name="Fox B.G."/>
            <person name="Angert E.R."/>
            <person name="Currie C.R."/>
        </authorList>
    </citation>
    <scope>NUCLEOTIDE SEQUENCE [LARGE SCALE GENOMIC DNA]</scope>
    <source>
        <strain evidence="2">ATCC 49066 / DSM 5427 / NCIMB 11756 / RHM5</strain>
    </source>
</reference>
<dbReference type="Gene3D" id="3.20.20.80">
    <property type="entry name" value="Glycosidases"/>
    <property type="match status" value="2"/>
</dbReference>
<accession>F2JIH7</accession>
<sequence>MKKYVTIGIVLLCTVWLIGEVIMRQERRPLLNKEEGVSQVARANGDYLEISKGDNWEKLFLKGVNLGTTKPGYYPGEFGVTKKEYLKWFRQIQEMNANVIRVYTLQMPAFYEALAAYNRKAKEPLYLLQGVWIDEELMQEKMDAFDEELMESFKQEVSNIIDVLHGNAEIEAKKGRGYGTYNQDVSPYVVGYILGIEWDPYFVEATNQLHEGKGDFTGEYIYTQEARPTELFFAQMLEHTIAYETRTYQMQKPVAITNWLTTDPFDQANDIDEANRIVTIDTETIKSQDTFKSGLFNSYHIYPYYPDFLNYDPQYITPAKEDAQVNSYRMYLKQLKAHHTGPVIVSEFGVPTSRGITHIDTHRGFNQGLVSEKEQGEMNASMLQDIYEEDYAGAIIFSWQDEWFKRTWNTMDLDEADNRAYWHDRLTNEQCFGLLSFEPGKEGEGVFLDGKVNDWDKKDLVGRAEDLSLYMRSDAAFVYLRIHKDQLDLSKEELLIPIDITPRSGAYGLEGYEVTFNEGTDFIIKLTGNEEASLLVQDYYDASAYLNEKPEKPEATSQHFNVFSQVVLGESMFPLTGETIPLKKVEVGKLRAGNTNPDSEQYDSLADFIVVGDEIEMRIPWLMLQISNPGKHQVIDDFYQTDEINHITVEEMKVGISVIEEGKMRSQLPMLPYRWEGWDLPVYHERLKKSYETIKKSFATIS</sequence>